<feature type="domain" description="Cyclin-like" evidence="9">
    <location>
        <begin position="99"/>
        <end position="184"/>
    </location>
</feature>
<name>A0AAY4D6E6_9TELE</name>
<dbReference type="Proteomes" id="UP000694580">
    <property type="component" value="Chromosome 20"/>
</dbReference>
<reference evidence="11" key="3">
    <citation type="submission" date="2025-09" db="UniProtKB">
        <authorList>
            <consortium name="Ensembl"/>
        </authorList>
    </citation>
    <scope>IDENTIFICATION</scope>
</reference>
<evidence type="ECO:0000313" key="11">
    <source>
        <dbReference type="Ensembl" id="ENSDCDP00010039886.1"/>
    </source>
</evidence>
<accession>A0AAY4D6E6</accession>
<dbReference type="SUPFAM" id="SSF47954">
    <property type="entry name" value="Cyclin-like"/>
    <property type="match status" value="2"/>
</dbReference>
<comment type="similarity">
    <text evidence="2">Belongs to the cyclin family. Cyclin E subfamily.</text>
</comment>
<keyword evidence="5 8" id="KW-0195">Cyclin</keyword>
<proteinExistence type="inferred from homology"/>
<dbReference type="InterPro" id="IPR048258">
    <property type="entry name" value="Cyclins_cyclin-box"/>
</dbReference>
<dbReference type="GeneTree" id="ENSGT00940000156934"/>
<keyword evidence="7" id="KW-0131">Cell cycle</keyword>
<evidence type="ECO:0000256" key="6">
    <source>
        <dbReference type="ARBA" id="ARBA00023242"/>
    </source>
</evidence>
<reference evidence="11" key="2">
    <citation type="submission" date="2025-08" db="UniProtKB">
        <authorList>
            <consortium name="Ensembl"/>
        </authorList>
    </citation>
    <scope>IDENTIFICATION</scope>
</reference>
<organism evidence="11 12">
    <name type="scientific">Denticeps clupeoides</name>
    <name type="common">denticle herring</name>
    <dbReference type="NCBI Taxonomy" id="299321"/>
    <lineage>
        <taxon>Eukaryota</taxon>
        <taxon>Metazoa</taxon>
        <taxon>Chordata</taxon>
        <taxon>Craniata</taxon>
        <taxon>Vertebrata</taxon>
        <taxon>Euteleostomi</taxon>
        <taxon>Actinopterygii</taxon>
        <taxon>Neopterygii</taxon>
        <taxon>Teleostei</taxon>
        <taxon>Clupei</taxon>
        <taxon>Clupeiformes</taxon>
        <taxon>Denticipitoidei</taxon>
        <taxon>Denticipitidae</taxon>
        <taxon>Denticeps</taxon>
    </lineage>
</organism>
<dbReference type="SMART" id="SM01332">
    <property type="entry name" value="Cyclin_C"/>
    <property type="match status" value="1"/>
</dbReference>
<feature type="domain" description="Cyclin C-terminal" evidence="10">
    <location>
        <begin position="193"/>
        <end position="315"/>
    </location>
</feature>
<keyword evidence="4" id="KW-0132">Cell division</keyword>
<dbReference type="InterPro" id="IPR013763">
    <property type="entry name" value="Cyclin-like_dom"/>
</dbReference>
<evidence type="ECO:0000256" key="2">
    <source>
        <dbReference type="ARBA" id="ARBA00007143"/>
    </source>
</evidence>
<keyword evidence="3" id="KW-0597">Phosphoprotein</keyword>
<dbReference type="AlphaFoldDB" id="A0AAY4D6E6"/>
<evidence type="ECO:0000256" key="8">
    <source>
        <dbReference type="RuleBase" id="RU000383"/>
    </source>
</evidence>
<evidence type="ECO:0000256" key="1">
    <source>
        <dbReference type="ARBA" id="ARBA00004123"/>
    </source>
</evidence>
<comment type="subcellular location">
    <subcellularLocation>
        <location evidence="1">Nucleus</location>
    </subcellularLocation>
</comment>
<evidence type="ECO:0008006" key="13">
    <source>
        <dbReference type="Google" id="ProtNLM"/>
    </source>
</evidence>
<dbReference type="Ensembl" id="ENSDCDT00010049677.1">
    <property type="protein sequence ID" value="ENSDCDP00010039886.1"/>
    <property type="gene ID" value="ENSDCDG00010025544.1"/>
</dbReference>
<keyword evidence="6" id="KW-0539">Nucleus</keyword>
<dbReference type="PROSITE" id="PS00292">
    <property type="entry name" value="CYCLINS"/>
    <property type="match status" value="1"/>
</dbReference>
<dbReference type="InterPro" id="IPR004367">
    <property type="entry name" value="Cyclin_C-dom"/>
</dbReference>
<dbReference type="SMART" id="SM00385">
    <property type="entry name" value="CYCLIN"/>
    <property type="match status" value="1"/>
</dbReference>
<dbReference type="Pfam" id="PF00134">
    <property type="entry name" value="Cyclin_N"/>
    <property type="match status" value="1"/>
</dbReference>
<dbReference type="Gene3D" id="1.10.472.10">
    <property type="entry name" value="Cyclin-like"/>
    <property type="match status" value="2"/>
</dbReference>
<dbReference type="InterPro" id="IPR036915">
    <property type="entry name" value="Cyclin-like_sf"/>
</dbReference>
<dbReference type="Pfam" id="PF02984">
    <property type="entry name" value="Cyclin_C"/>
    <property type="match status" value="1"/>
</dbReference>
<evidence type="ECO:0000313" key="12">
    <source>
        <dbReference type="Proteomes" id="UP000694580"/>
    </source>
</evidence>
<reference evidence="11 12" key="1">
    <citation type="submission" date="2020-06" db="EMBL/GenBank/DDBJ databases">
        <authorList>
            <consortium name="Wellcome Sanger Institute Data Sharing"/>
        </authorList>
    </citation>
    <scope>NUCLEOTIDE SEQUENCE [LARGE SCALE GENOMIC DNA]</scope>
</reference>
<dbReference type="InterPro" id="IPR006671">
    <property type="entry name" value="Cyclin_N"/>
</dbReference>
<sequence>CSLWEQDGISLECTESPIAGSRTSCQRVISPQLRSVPMKTCVRITVVPDAESAILPFSWSCSAEVWVNMLSKDQKYKHSKNLTERHPTIQPEMRAVLLDWLMEVCEAYTLHRQTFYLAQDFVDRFLLAQENMDQHRLQLTGITALFIASKVEEINPPKVSEFAYVSDGACAELEILQMELIMLKVLNWDLCPETALSWVQLYLQMASQSDVTNLLEFQFAQETYTMITQLLDLCILDVNSLDFTYGVLAAAALYHFTSIDVVQQVSGLKWMSLEPCVNWMVPFVESVAGNPRAPLMRFLKVPSEERHNIQTHTDYLTLLVSGWRLEPETTAGLKGSQLIQQLQMTKKNLFVIINMPFLCLVLARGPAEAAGCSTLQHREGYLTLNQNHSEQNRDFDLIFKVH</sequence>
<dbReference type="InterPro" id="IPR039361">
    <property type="entry name" value="Cyclin"/>
</dbReference>
<dbReference type="GO" id="GO:0051301">
    <property type="term" value="P:cell division"/>
    <property type="evidence" value="ECO:0007669"/>
    <property type="project" value="UniProtKB-KW"/>
</dbReference>
<evidence type="ECO:0000256" key="4">
    <source>
        <dbReference type="ARBA" id="ARBA00022618"/>
    </source>
</evidence>
<dbReference type="GO" id="GO:0005634">
    <property type="term" value="C:nucleus"/>
    <property type="evidence" value="ECO:0007669"/>
    <property type="project" value="UniProtKB-SubCell"/>
</dbReference>
<evidence type="ECO:0000256" key="3">
    <source>
        <dbReference type="ARBA" id="ARBA00022553"/>
    </source>
</evidence>
<dbReference type="CDD" id="cd20519">
    <property type="entry name" value="CYCLIN_CCNE_rpt1"/>
    <property type="match status" value="1"/>
</dbReference>
<protein>
    <recommendedName>
        <fullName evidence="13">Cyclin N-terminal domain-containing protein</fullName>
    </recommendedName>
</protein>
<evidence type="ECO:0000256" key="7">
    <source>
        <dbReference type="ARBA" id="ARBA00023306"/>
    </source>
</evidence>
<evidence type="ECO:0000259" key="9">
    <source>
        <dbReference type="SMART" id="SM00385"/>
    </source>
</evidence>
<dbReference type="PANTHER" id="PTHR10177">
    <property type="entry name" value="CYCLINS"/>
    <property type="match status" value="1"/>
</dbReference>
<gene>
    <name evidence="11" type="primary">CCNE2</name>
</gene>
<dbReference type="FunFam" id="1.10.472.10:FF:000024">
    <property type="entry name" value="G1/S-specific cyclin-E1"/>
    <property type="match status" value="1"/>
</dbReference>
<keyword evidence="12" id="KW-1185">Reference proteome</keyword>
<evidence type="ECO:0000256" key="5">
    <source>
        <dbReference type="ARBA" id="ARBA00023127"/>
    </source>
</evidence>
<evidence type="ECO:0000259" key="10">
    <source>
        <dbReference type="SMART" id="SM01332"/>
    </source>
</evidence>